<comment type="caution">
    <text evidence="1">The sequence shown here is derived from an EMBL/GenBank/DDBJ whole genome shotgun (WGS) entry which is preliminary data.</text>
</comment>
<sequence length="310" mass="35570">MYKTPPKSPLTEVTSNKVKRTPPSHNIPSRSESDIRKLYAEEALQLNVTQRNKRKHQTEITSVELETFKNELKEMMREMISANNSRLDKLEGHITGELEKSLTSVSDQLSSLESKITSLEKERSCMVLKLSALEEKLEVYDRNIIKTSIEIRNVPKQEKESKAMLYQMVQCLSKKLDTSSEFTNIRDIIRQPSKKENKTSSITVEFSNTLNRSNFLTAVKEYNKKNSNNKISSTHLGITSTPQTPIYVAEQLTTLTKRLFYLARNYAKSNQYSYCWTSNGRVLLKKDTDSQAIMVKNEQQLKQLAQTVSA</sequence>
<gene>
    <name evidence="1" type="ORF">PYW08_013109</name>
</gene>
<dbReference type="Proteomes" id="UP001231649">
    <property type="component" value="Chromosome 32"/>
</dbReference>
<evidence type="ECO:0000313" key="2">
    <source>
        <dbReference type="Proteomes" id="UP001231649"/>
    </source>
</evidence>
<name>A0ACC2Q0Y6_9NEOP</name>
<organism evidence="1 2">
    <name type="scientific">Mythimna loreyi</name>
    <dbReference type="NCBI Taxonomy" id="667449"/>
    <lineage>
        <taxon>Eukaryota</taxon>
        <taxon>Metazoa</taxon>
        <taxon>Ecdysozoa</taxon>
        <taxon>Arthropoda</taxon>
        <taxon>Hexapoda</taxon>
        <taxon>Insecta</taxon>
        <taxon>Pterygota</taxon>
        <taxon>Neoptera</taxon>
        <taxon>Endopterygota</taxon>
        <taxon>Lepidoptera</taxon>
        <taxon>Glossata</taxon>
        <taxon>Ditrysia</taxon>
        <taxon>Noctuoidea</taxon>
        <taxon>Noctuidae</taxon>
        <taxon>Noctuinae</taxon>
        <taxon>Hadenini</taxon>
        <taxon>Mythimna</taxon>
    </lineage>
</organism>
<evidence type="ECO:0000313" key="1">
    <source>
        <dbReference type="EMBL" id="KAJ8704385.1"/>
    </source>
</evidence>
<proteinExistence type="predicted"/>
<keyword evidence="2" id="KW-1185">Reference proteome</keyword>
<reference evidence="1" key="1">
    <citation type="submission" date="2023-03" db="EMBL/GenBank/DDBJ databases">
        <title>Chromosome-level genomes of two armyworms, Mythimna separata and Mythimna loreyi, provide insights into the biosynthesis and reception of sex pheromones.</title>
        <authorList>
            <person name="Zhao H."/>
        </authorList>
    </citation>
    <scope>NUCLEOTIDE SEQUENCE</scope>
    <source>
        <strain evidence="1">BeijingLab</strain>
    </source>
</reference>
<dbReference type="EMBL" id="CM056808">
    <property type="protein sequence ID" value="KAJ8704385.1"/>
    <property type="molecule type" value="Genomic_DNA"/>
</dbReference>
<accession>A0ACC2Q0Y6</accession>
<protein>
    <submittedName>
        <fullName evidence="1">Uncharacterized protein</fullName>
    </submittedName>
</protein>